<evidence type="ECO:0000256" key="6">
    <source>
        <dbReference type="ARBA" id="ARBA00022801"/>
    </source>
</evidence>
<dbReference type="GO" id="GO:0046872">
    <property type="term" value="F:metal ion binding"/>
    <property type="evidence" value="ECO:0007669"/>
    <property type="project" value="UniProtKB-KW"/>
</dbReference>
<dbReference type="PANTHER" id="PTHR46986">
    <property type="entry name" value="ENDORIBONUCLEASE YBEY, CHLOROPLASTIC"/>
    <property type="match status" value="1"/>
</dbReference>
<evidence type="ECO:0000313" key="8">
    <source>
        <dbReference type="EMBL" id="CUV05207.1"/>
    </source>
</evidence>
<evidence type="ECO:0000256" key="7">
    <source>
        <dbReference type="ARBA" id="ARBA00022833"/>
    </source>
</evidence>
<keyword evidence="4" id="KW-0479">Metal-binding</keyword>
<evidence type="ECO:0000256" key="1">
    <source>
        <dbReference type="ARBA" id="ARBA00001947"/>
    </source>
</evidence>
<dbReference type="GO" id="GO:0004519">
    <property type="term" value="F:endonuclease activity"/>
    <property type="evidence" value="ECO:0007669"/>
    <property type="project" value="UniProtKB-KW"/>
</dbReference>
<keyword evidence="3" id="KW-0540">Nuclease</keyword>
<keyword evidence="7" id="KW-0862">Zinc</keyword>
<comment type="similarity">
    <text evidence="2">Belongs to the endoribonuclease YbeY family.</text>
</comment>
<dbReference type="Pfam" id="PF02130">
    <property type="entry name" value="YbeY"/>
    <property type="match status" value="1"/>
</dbReference>
<keyword evidence="6 8" id="KW-0378">Hydrolase</keyword>
<dbReference type="HAMAP" id="MF_00009">
    <property type="entry name" value="Endoribonucl_YbeY"/>
    <property type="match status" value="1"/>
</dbReference>
<sequence>MDSQQDHQVYLSVDEPFSGSILSDILGHLPGTSTGEPVEDWLMGIAQAALSVALEGAEVTQMSLLITDDETVHGLNTQFRGLDEVTDVLSFSADHAGHWEGDSKPPEDLMENGDLEFVMPPGELSPLGEVIVSYPQAQRQAEERGAPLEHELALLVVHGVLHLTGHDHLDPEETQLMQSKERTALATLNIKT</sequence>
<evidence type="ECO:0000256" key="3">
    <source>
        <dbReference type="ARBA" id="ARBA00022722"/>
    </source>
</evidence>
<protein>
    <submittedName>
        <fullName evidence="8">Metal-dependent hydrolase YbeY, involved in rRNA and/or ribosome maturation and assembly</fullName>
    </submittedName>
</protein>
<proteinExistence type="inferred from homology"/>
<dbReference type="SUPFAM" id="SSF55486">
    <property type="entry name" value="Metalloproteases ('zincins'), catalytic domain"/>
    <property type="match status" value="1"/>
</dbReference>
<evidence type="ECO:0000256" key="2">
    <source>
        <dbReference type="ARBA" id="ARBA00010875"/>
    </source>
</evidence>
<dbReference type="InterPro" id="IPR023091">
    <property type="entry name" value="MetalPrtase_cat_dom_sf_prd"/>
</dbReference>
<dbReference type="EMBL" id="FAXA01000248">
    <property type="protein sequence ID" value="CUV05207.1"/>
    <property type="molecule type" value="Genomic_DNA"/>
</dbReference>
<dbReference type="NCBIfam" id="TIGR00043">
    <property type="entry name" value="rRNA maturation RNase YbeY"/>
    <property type="match status" value="1"/>
</dbReference>
<reference evidence="8" key="1">
    <citation type="submission" date="2015-10" db="EMBL/GenBank/DDBJ databases">
        <authorList>
            <person name="Gilbert D.G."/>
        </authorList>
    </citation>
    <scope>NUCLEOTIDE SEQUENCE</scope>
</reference>
<dbReference type="AlphaFoldDB" id="A0A160VCT5"/>
<dbReference type="GO" id="GO:0004222">
    <property type="term" value="F:metalloendopeptidase activity"/>
    <property type="evidence" value="ECO:0007669"/>
    <property type="project" value="InterPro"/>
</dbReference>
<dbReference type="InterPro" id="IPR002036">
    <property type="entry name" value="YbeY"/>
</dbReference>
<keyword evidence="5" id="KW-0255">Endonuclease</keyword>
<dbReference type="GO" id="GO:0006364">
    <property type="term" value="P:rRNA processing"/>
    <property type="evidence" value="ECO:0007669"/>
    <property type="project" value="InterPro"/>
</dbReference>
<name>A0A160VCT5_9ZZZZ</name>
<comment type="cofactor">
    <cofactor evidence="1">
        <name>Zn(2+)</name>
        <dbReference type="ChEBI" id="CHEBI:29105"/>
    </cofactor>
</comment>
<evidence type="ECO:0000256" key="4">
    <source>
        <dbReference type="ARBA" id="ARBA00022723"/>
    </source>
</evidence>
<dbReference type="Gene3D" id="3.40.390.30">
    <property type="entry name" value="Metalloproteases ('zincins'), catalytic domain"/>
    <property type="match status" value="1"/>
</dbReference>
<accession>A0A160VCT5</accession>
<dbReference type="PANTHER" id="PTHR46986:SF1">
    <property type="entry name" value="ENDORIBONUCLEASE YBEY, CHLOROPLASTIC"/>
    <property type="match status" value="1"/>
</dbReference>
<organism evidence="8">
    <name type="scientific">hydrothermal vent metagenome</name>
    <dbReference type="NCBI Taxonomy" id="652676"/>
    <lineage>
        <taxon>unclassified sequences</taxon>
        <taxon>metagenomes</taxon>
        <taxon>ecological metagenomes</taxon>
    </lineage>
</organism>
<gene>
    <name evidence="8" type="ORF">MGWOODY_Clf2692</name>
</gene>
<evidence type="ECO:0000256" key="5">
    <source>
        <dbReference type="ARBA" id="ARBA00022759"/>
    </source>
</evidence>